<dbReference type="PANTHER" id="PTHR43731">
    <property type="entry name" value="RHOMBOID PROTEASE"/>
    <property type="match status" value="1"/>
</dbReference>
<protein>
    <submittedName>
        <fullName evidence="9">Rhomboid family intramembrane serine protease</fullName>
    </submittedName>
</protein>
<reference evidence="9 10" key="1">
    <citation type="submission" date="2019-03" db="EMBL/GenBank/DDBJ databases">
        <authorList>
            <person name="He R.-H."/>
        </authorList>
    </citation>
    <scope>NUCLEOTIDE SEQUENCE [LARGE SCALE GENOMIC DNA]</scope>
    <source>
        <strain evidence="10">SH 714</strain>
    </source>
</reference>
<evidence type="ECO:0000256" key="4">
    <source>
        <dbReference type="ARBA" id="ARBA00022801"/>
    </source>
</evidence>
<evidence type="ECO:0000256" key="7">
    <source>
        <dbReference type="SAM" id="Phobius"/>
    </source>
</evidence>
<comment type="subcellular location">
    <subcellularLocation>
        <location evidence="1">Membrane</location>
        <topology evidence="1">Multi-pass membrane protein</topology>
    </subcellularLocation>
</comment>
<comment type="caution">
    <text evidence="9">The sequence shown here is derived from an EMBL/GenBank/DDBJ whole genome shotgun (WGS) entry which is preliminary data.</text>
</comment>
<keyword evidence="5 7" id="KW-1133">Transmembrane helix</keyword>
<dbReference type="InterPro" id="IPR022764">
    <property type="entry name" value="Peptidase_S54_rhomboid_dom"/>
</dbReference>
<dbReference type="Gene3D" id="1.20.1540.10">
    <property type="entry name" value="Rhomboid-like"/>
    <property type="match status" value="1"/>
</dbReference>
<evidence type="ECO:0000256" key="2">
    <source>
        <dbReference type="ARBA" id="ARBA00009045"/>
    </source>
</evidence>
<dbReference type="RefSeq" id="WP_134341568.1">
    <property type="nucleotide sequence ID" value="NZ_SOPW01000028.1"/>
</dbReference>
<dbReference type="SUPFAM" id="SSF144091">
    <property type="entry name" value="Rhomboid-like"/>
    <property type="match status" value="1"/>
</dbReference>
<dbReference type="Pfam" id="PF01694">
    <property type="entry name" value="Rhomboid"/>
    <property type="match status" value="1"/>
</dbReference>
<evidence type="ECO:0000256" key="3">
    <source>
        <dbReference type="ARBA" id="ARBA00022692"/>
    </source>
</evidence>
<evidence type="ECO:0000259" key="8">
    <source>
        <dbReference type="Pfam" id="PF01694"/>
    </source>
</evidence>
<evidence type="ECO:0000256" key="6">
    <source>
        <dbReference type="ARBA" id="ARBA00023136"/>
    </source>
</evidence>
<dbReference type="GO" id="GO:0004252">
    <property type="term" value="F:serine-type endopeptidase activity"/>
    <property type="evidence" value="ECO:0007669"/>
    <property type="project" value="InterPro"/>
</dbReference>
<dbReference type="InterPro" id="IPR050925">
    <property type="entry name" value="Rhomboid_protease_S54"/>
</dbReference>
<feature type="domain" description="Peptidase S54 rhomboid" evidence="8">
    <location>
        <begin position="53"/>
        <end position="188"/>
    </location>
</feature>
<gene>
    <name evidence="9" type="ORF">E3U55_16415</name>
</gene>
<dbReference type="PANTHER" id="PTHR43731:SF14">
    <property type="entry name" value="PRESENILIN-ASSOCIATED RHOMBOID-LIKE PROTEIN, MITOCHONDRIAL"/>
    <property type="match status" value="1"/>
</dbReference>
<accession>A0A4Y8IDN1</accession>
<sequence length="196" mass="22099">MFFVRTESFQQFIRLYPIVSIIVAINLVLFILSGFSTYIGSLVVGQNLLIAEGEYWRFITPIFAHGGLLHVLFNSFSLVLFGPALEHMLGKFKFILAYLSMGILANVAFYFLGNDYIQHLGASGAIFGIFGLYAYMIFARKDLIDSQSRQIIIVFIIIGFLTTFRPGINEIAHIFGFISGVALGPILIDRIRQTYY</sequence>
<evidence type="ECO:0000313" key="10">
    <source>
        <dbReference type="Proteomes" id="UP000297975"/>
    </source>
</evidence>
<feature type="transmembrane region" description="Helical" evidence="7">
    <location>
        <begin position="12"/>
        <end position="35"/>
    </location>
</feature>
<dbReference type="InterPro" id="IPR035952">
    <property type="entry name" value="Rhomboid-like_sf"/>
</dbReference>
<feature type="transmembrane region" description="Helical" evidence="7">
    <location>
        <begin position="151"/>
        <end position="168"/>
    </location>
</feature>
<name>A0A4Y8IDN1_9BACI</name>
<feature type="transmembrane region" description="Helical" evidence="7">
    <location>
        <begin position="119"/>
        <end position="139"/>
    </location>
</feature>
<feature type="transmembrane region" description="Helical" evidence="7">
    <location>
        <begin position="55"/>
        <end position="82"/>
    </location>
</feature>
<proteinExistence type="inferred from homology"/>
<keyword evidence="10" id="KW-1185">Reference proteome</keyword>
<keyword evidence="9" id="KW-0645">Protease</keyword>
<keyword evidence="6 7" id="KW-0472">Membrane</keyword>
<dbReference type="EMBL" id="SOPW01000028">
    <property type="protein sequence ID" value="TFB13229.1"/>
    <property type="molecule type" value="Genomic_DNA"/>
</dbReference>
<evidence type="ECO:0000256" key="5">
    <source>
        <dbReference type="ARBA" id="ARBA00022989"/>
    </source>
</evidence>
<comment type="similarity">
    <text evidence="2">Belongs to the peptidase S54 family.</text>
</comment>
<dbReference type="AlphaFoldDB" id="A0A4Y8IDN1"/>
<evidence type="ECO:0000256" key="1">
    <source>
        <dbReference type="ARBA" id="ARBA00004141"/>
    </source>
</evidence>
<dbReference type="Proteomes" id="UP000297975">
    <property type="component" value="Unassembled WGS sequence"/>
</dbReference>
<evidence type="ECO:0000313" key="9">
    <source>
        <dbReference type="EMBL" id="TFB13229.1"/>
    </source>
</evidence>
<dbReference type="GO" id="GO:0016020">
    <property type="term" value="C:membrane"/>
    <property type="evidence" value="ECO:0007669"/>
    <property type="project" value="UniProtKB-SubCell"/>
</dbReference>
<feature type="transmembrane region" description="Helical" evidence="7">
    <location>
        <begin position="174"/>
        <end position="191"/>
    </location>
</feature>
<organism evidence="9 10">
    <name type="scientific">Filobacillus milosensis</name>
    <dbReference type="NCBI Taxonomy" id="94137"/>
    <lineage>
        <taxon>Bacteria</taxon>
        <taxon>Bacillati</taxon>
        <taxon>Bacillota</taxon>
        <taxon>Bacilli</taxon>
        <taxon>Bacillales</taxon>
        <taxon>Bacillaceae</taxon>
        <taxon>Filobacillus</taxon>
    </lineage>
</organism>
<dbReference type="OrthoDB" id="9813074at2"/>
<keyword evidence="4" id="KW-0378">Hydrolase</keyword>
<feature type="transmembrane region" description="Helical" evidence="7">
    <location>
        <begin position="94"/>
        <end position="113"/>
    </location>
</feature>
<dbReference type="GO" id="GO:0006508">
    <property type="term" value="P:proteolysis"/>
    <property type="evidence" value="ECO:0007669"/>
    <property type="project" value="UniProtKB-KW"/>
</dbReference>
<keyword evidence="3 7" id="KW-0812">Transmembrane</keyword>